<protein>
    <submittedName>
        <fullName evidence="3">IncQ plasmid conjugative transfer DNA nicking endonuclease TraR</fullName>
    </submittedName>
</protein>
<organism evidence="3 4">
    <name type="scientific">Candidatus Burkholderia verschuerenii</name>
    <dbReference type="NCBI Taxonomy" id="242163"/>
    <lineage>
        <taxon>Bacteria</taxon>
        <taxon>Pseudomonadati</taxon>
        <taxon>Pseudomonadota</taxon>
        <taxon>Betaproteobacteria</taxon>
        <taxon>Burkholderiales</taxon>
        <taxon>Burkholderiaceae</taxon>
        <taxon>Burkholderia</taxon>
    </lineage>
</organism>
<dbReference type="InterPro" id="IPR005094">
    <property type="entry name" value="Endonuclease_MobA/VirD2"/>
</dbReference>
<feature type="domain" description="MobA/VirD2-like nuclease" evidence="2">
    <location>
        <begin position="106"/>
        <end position="195"/>
    </location>
</feature>
<feature type="compositionally biased region" description="Basic and acidic residues" evidence="1">
    <location>
        <begin position="231"/>
        <end position="251"/>
    </location>
</feature>
<dbReference type="Proteomes" id="UP000036959">
    <property type="component" value="Unassembled WGS sequence"/>
</dbReference>
<gene>
    <name evidence="3" type="ORF">BVER_04487</name>
</gene>
<name>A0A0L0MHT9_9BURK</name>
<proteinExistence type="predicted"/>
<feature type="region of interest" description="Disordered" evidence="1">
    <location>
        <begin position="323"/>
        <end position="359"/>
    </location>
</feature>
<evidence type="ECO:0000256" key="1">
    <source>
        <dbReference type="SAM" id="MobiDB-lite"/>
    </source>
</evidence>
<comment type="caution">
    <text evidence="3">The sequence shown here is derived from an EMBL/GenBank/DDBJ whole genome shotgun (WGS) entry which is preliminary data.</text>
</comment>
<dbReference type="Pfam" id="PF03432">
    <property type="entry name" value="Relaxase"/>
    <property type="match status" value="1"/>
</dbReference>
<dbReference type="EMBL" id="LFJJ01000019">
    <property type="protein sequence ID" value="KND61529.1"/>
    <property type="molecule type" value="Genomic_DNA"/>
</dbReference>
<evidence type="ECO:0000313" key="4">
    <source>
        <dbReference type="Proteomes" id="UP000036959"/>
    </source>
</evidence>
<dbReference type="PATRIC" id="fig|242163.4.peg.2708"/>
<accession>A0A0L0MHT9</accession>
<dbReference type="OrthoDB" id="7173932at2"/>
<keyword evidence="4" id="KW-1185">Reference proteome</keyword>
<feature type="compositionally biased region" description="Basic and acidic residues" evidence="1">
    <location>
        <begin position="339"/>
        <end position="351"/>
    </location>
</feature>
<keyword evidence="3" id="KW-0540">Nuclease</keyword>
<feature type="region of interest" description="Disordered" evidence="1">
    <location>
        <begin position="231"/>
        <end position="263"/>
    </location>
</feature>
<sequence>MTTREDHVWRLPSTVRGRDVKLKAGDAGTRPLSASAKARLARIASKAPEAMVKVTGRSRGGADHLKSHLDYITRNGKLQAETQDGERITDRARLRDLHDDWLLANAAEQRGRPSPNATQSVAIILSMPPGTPPDRVEDAARTWARETLRGRYDYIFARHDDTKHPHVHVTVLAVGYDGKRLAPGPDDLQAWRERFARELRRLGVEAKATPRQARGVVRKAPKWPIAGIERRGVEPRVRRQERQAAEREAKAPKPPQPRDWSSDIQARQDSIRRAYLGHADELAHGDMADRRLAPRYLPVRGGHASASDAPASARGRVAPCHRTAAGQGCHLPPASGDQEPQREGPTPRRSTEPANDAQVARIATRERSMTDLEQVDSAVVLMRQALRLLDTDRTPLPPRVALQG</sequence>
<dbReference type="GO" id="GO:0004519">
    <property type="term" value="F:endonuclease activity"/>
    <property type="evidence" value="ECO:0007669"/>
    <property type="project" value="UniProtKB-KW"/>
</dbReference>
<dbReference type="RefSeq" id="WP_083452067.1">
    <property type="nucleotide sequence ID" value="NZ_LFJJ01000019.1"/>
</dbReference>
<dbReference type="AlphaFoldDB" id="A0A0L0MHT9"/>
<keyword evidence="3" id="KW-0378">Hydrolase</keyword>
<evidence type="ECO:0000313" key="3">
    <source>
        <dbReference type="EMBL" id="KND61529.1"/>
    </source>
</evidence>
<dbReference type="Gene3D" id="3.30.930.30">
    <property type="match status" value="1"/>
</dbReference>
<keyword evidence="3" id="KW-0255">Endonuclease</keyword>
<reference evidence="4" key="1">
    <citation type="submission" date="2015-06" db="EMBL/GenBank/DDBJ databases">
        <title>Comparative genomics of Burkholderia leaf nodule symbionts.</title>
        <authorList>
            <person name="Carlier A."/>
            <person name="Eberl L."/>
            <person name="Pinto-Carbo M."/>
        </authorList>
    </citation>
    <scope>NUCLEOTIDE SEQUENCE [LARGE SCALE GENOMIC DNA]</scope>
    <source>
        <strain evidence="4">UZHbot4</strain>
    </source>
</reference>
<evidence type="ECO:0000259" key="2">
    <source>
        <dbReference type="Pfam" id="PF03432"/>
    </source>
</evidence>